<dbReference type="RefSeq" id="WP_015748520.1">
    <property type="nucleotide sequence ID" value="NC_013235.1"/>
</dbReference>
<dbReference type="GO" id="GO:0016301">
    <property type="term" value="F:kinase activity"/>
    <property type="evidence" value="ECO:0007669"/>
    <property type="project" value="UniProtKB-KW"/>
</dbReference>
<feature type="domain" description="Carbohydrate kinase FGGY N-terminal" evidence="5">
    <location>
        <begin position="4"/>
        <end position="249"/>
    </location>
</feature>
<proteinExistence type="inferred from homology"/>
<protein>
    <submittedName>
        <fullName evidence="7">Carbohydrate kinase FGGY</fullName>
    </submittedName>
</protein>
<keyword evidence="8" id="KW-1185">Reference proteome</keyword>
<comment type="similarity">
    <text evidence="1 4">Belongs to the FGGY kinase family.</text>
</comment>
<dbReference type="eggNOG" id="COG1070">
    <property type="taxonomic scope" value="Bacteria"/>
</dbReference>
<dbReference type="PANTHER" id="PTHR43095">
    <property type="entry name" value="SUGAR KINASE"/>
    <property type="match status" value="1"/>
</dbReference>
<dbReference type="GO" id="GO:0016773">
    <property type="term" value="F:phosphotransferase activity, alcohol group as acceptor"/>
    <property type="evidence" value="ECO:0007669"/>
    <property type="project" value="InterPro"/>
</dbReference>
<dbReference type="InterPro" id="IPR018484">
    <property type="entry name" value="FGGY_N"/>
</dbReference>
<dbReference type="Gene3D" id="3.30.420.40">
    <property type="match status" value="2"/>
</dbReference>
<dbReference type="SUPFAM" id="SSF53067">
    <property type="entry name" value="Actin-like ATPase domain"/>
    <property type="match status" value="2"/>
</dbReference>
<keyword evidence="2 4" id="KW-0808">Transferase</keyword>
<reference evidence="7 8" key="2">
    <citation type="journal article" date="2010" name="Stand. Genomic Sci.">
        <title>Complete genome sequence of Nakamurella multipartita type strain (Y-104).</title>
        <authorList>
            <person name="Tice H."/>
            <person name="Mayilraj S."/>
            <person name="Sims D."/>
            <person name="Lapidus A."/>
            <person name="Nolan M."/>
            <person name="Lucas S."/>
            <person name="Glavina Del Rio T."/>
            <person name="Copeland A."/>
            <person name="Cheng J.F."/>
            <person name="Meincke L."/>
            <person name="Bruce D."/>
            <person name="Goodwin L."/>
            <person name="Pitluck S."/>
            <person name="Ivanova N."/>
            <person name="Mavromatis K."/>
            <person name="Ovchinnikova G."/>
            <person name="Pati A."/>
            <person name="Chen A."/>
            <person name="Palaniappan K."/>
            <person name="Land M."/>
            <person name="Hauser L."/>
            <person name="Chang Y.J."/>
            <person name="Jeffries C.D."/>
            <person name="Detter J.C."/>
            <person name="Brettin T."/>
            <person name="Rohde M."/>
            <person name="Goker M."/>
            <person name="Bristow J."/>
            <person name="Eisen J.A."/>
            <person name="Markowitz V."/>
            <person name="Hugenholtz P."/>
            <person name="Kyrpides N.C."/>
            <person name="Klenk H.P."/>
            <person name="Chen F."/>
        </authorList>
    </citation>
    <scope>NUCLEOTIDE SEQUENCE [LARGE SCALE GENOMIC DNA]</scope>
    <source>
        <strain evidence="8">ATCC 700099 / DSM 44233 / CIP 104796 / JCM 9543 / NBRC 105858 / Y-104</strain>
    </source>
</reference>
<dbReference type="GO" id="GO:0005975">
    <property type="term" value="P:carbohydrate metabolic process"/>
    <property type="evidence" value="ECO:0007669"/>
    <property type="project" value="InterPro"/>
</dbReference>
<evidence type="ECO:0000259" key="6">
    <source>
        <dbReference type="Pfam" id="PF02782"/>
    </source>
</evidence>
<dbReference type="EMBL" id="CP001737">
    <property type="protein sequence ID" value="ACV79654.1"/>
    <property type="molecule type" value="Genomic_DNA"/>
</dbReference>
<dbReference type="InterPro" id="IPR000577">
    <property type="entry name" value="Carb_kinase_FGGY"/>
</dbReference>
<dbReference type="InterPro" id="IPR043129">
    <property type="entry name" value="ATPase_NBD"/>
</dbReference>
<dbReference type="PROSITE" id="PS00445">
    <property type="entry name" value="FGGY_KINASES_2"/>
    <property type="match status" value="1"/>
</dbReference>
<dbReference type="KEGG" id="nml:Namu_3325"/>
<dbReference type="InterPro" id="IPR018485">
    <property type="entry name" value="FGGY_C"/>
</dbReference>
<dbReference type="AlphaFoldDB" id="C8XDV1"/>
<dbReference type="Proteomes" id="UP000002218">
    <property type="component" value="Chromosome"/>
</dbReference>
<organism evidence="7 8">
    <name type="scientific">Nakamurella multipartita (strain ATCC 700099 / DSM 44233 / CIP 104796 / JCM 9543 / NBRC 105858 / Y-104)</name>
    <name type="common">Microsphaera multipartita</name>
    <dbReference type="NCBI Taxonomy" id="479431"/>
    <lineage>
        <taxon>Bacteria</taxon>
        <taxon>Bacillati</taxon>
        <taxon>Actinomycetota</taxon>
        <taxon>Actinomycetes</taxon>
        <taxon>Nakamurellales</taxon>
        <taxon>Nakamurellaceae</taxon>
        <taxon>Nakamurella</taxon>
    </lineage>
</organism>
<dbReference type="PIRSF" id="PIRSF000538">
    <property type="entry name" value="GlpK"/>
    <property type="match status" value="1"/>
</dbReference>
<evidence type="ECO:0000313" key="7">
    <source>
        <dbReference type="EMBL" id="ACV79654.1"/>
    </source>
</evidence>
<evidence type="ECO:0000256" key="2">
    <source>
        <dbReference type="ARBA" id="ARBA00022679"/>
    </source>
</evidence>
<reference evidence="8" key="1">
    <citation type="submission" date="2009-09" db="EMBL/GenBank/DDBJ databases">
        <title>The complete genome of Nakamurella multipartita DSM 44233.</title>
        <authorList>
            <consortium name="US DOE Joint Genome Institute (JGI-PGF)"/>
            <person name="Lucas S."/>
            <person name="Copeland A."/>
            <person name="Lapidus A."/>
            <person name="Glavina del Rio T."/>
            <person name="Dalin E."/>
            <person name="Tice H."/>
            <person name="Bruce D."/>
            <person name="Goodwin L."/>
            <person name="Pitluck S."/>
            <person name="Kyrpides N."/>
            <person name="Mavromatis K."/>
            <person name="Ivanova N."/>
            <person name="Ovchinnikova G."/>
            <person name="Sims D."/>
            <person name="Meincke L."/>
            <person name="Brettin T."/>
            <person name="Detter J.C."/>
            <person name="Han C."/>
            <person name="Larimer F."/>
            <person name="Land M."/>
            <person name="Hauser L."/>
            <person name="Markowitz V."/>
            <person name="Cheng J.-F."/>
            <person name="Hugenholtz P."/>
            <person name="Woyke T."/>
            <person name="Wu D."/>
            <person name="Klenk H.-P."/>
            <person name="Eisen J.A."/>
        </authorList>
    </citation>
    <scope>NUCLEOTIDE SEQUENCE [LARGE SCALE GENOMIC DNA]</scope>
    <source>
        <strain evidence="8">ATCC 700099 / DSM 44233 / CIP 104796 / JCM 9543 / NBRC 105858 / Y-104</strain>
    </source>
</reference>
<feature type="domain" description="Carbohydrate kinase FGGY C-terminal" evidence="6">
    <location>
        <begin position="260"/>
        <end position="456"/>
    </location>
</feature>
<dbReference type="InParanoid" id="C8XDV1"/>
<dbReference type="Pfam" id="PF00370">
    <property type="entry name" value="FGGY_N"/>
    <property type="match status" value="1"/>
</dbReference>
<dbReference type="InterPro" id="IPR018483">
    <property type="entry name" value="Carb_kinase_FGGY_CS"/>
</dbReference>
<dbReference type="HOGENOM" id="CLU_009281_3_1_11"/>
<evidence type="ECO:0000313" key="8">
    <source>
        <dbReference type="Proteomes" id="UP000002218"/>
    </source>
</evidence>
<evidence type="ECO:0000259" key="5">
    <source>
        <dbReference type="Pfam" id="PF00370"/>
    </source>
</evidence>
<dbReference type="OrthoDB" id="9761504at2"/>
<dbReference type="InterPro" id="IPR050406">
    <property type="entry name" value="FGGY_Carb_Kinase"/>
</dbReference>
<gene>
    <name evidence="7" type="ordered locus">Namu_3325</name>
</gene>
<keyword evidence="3 4" id="KW-0418">Kinase</keyword>
<accession>C8XDV1</accession>
<evidence type="ECO:0000256" key="4">
    <source>
        <dbReference type="RuleBase" id="RU003733"/>
    </source>
</evidence>
<dbReference type="PANTHER" id="PTHR43095:SF3">
    <property type="entry name" value="L-XYLULOSE_3-KETO-L-GULONATE KINASE"/>
    <property type="match status" value="1"/>
</dbReference>
<dbReference type="STRING" id="479431.Namu_3325"/>
<sequence>MDGYIIGLDAGTSVVKAAIFDTNGNELSRGARSVPITNPQAHLAEENMDEVWVAATEAIQHALQSSSVKAEEIIALSATGQGDGTWLIGEDGKPKGPAYLWTDGRAGDIIDGWYADGTVSKQFNISGTGPYAGTTSALLRWRQDNEGEILEGGTNLWCKDWIEYNLTGDASTDASDASLAGIDVRNRQWSDEVNAAWGFDERTKRALPPIKSPIDQIGTVTKHAAGVTGLAEGTRVFKGQMDITASSLGVGVARPGDCMAVIGTAGIVTVATDNLGSEILPTDVGWVIPHSPDTWIRALGMNCCTPNLDWFLREFGDPFRREASAQPGEVGLFDYLDANIKDVPIGCGGVIFHGYLAPGGERAPFVKPSARGSFNGITGSHDRWHLLRAVYEGVAFGIRDCLDAIPTQVDTVRMAGGGANSAVWAQIFADVLGRRIIIPAGTEFGAKGAAIVAGVGAGSFNSYAEGADATVNIVREYEPDLRRTAVYDDFFGVYRDIRQATLNSWDALQGAVRKSAALV</sequence>
<name>C8XDV1_NAKMY</name>
<evidence type="ECO:0000256" key="3">
    <source>
        <dbReference type="ARBA" id="ARBA00022777"/>
    </source>
</evidence>
<dbReference type="Pfam" id="PF02782">
    <property type="entry name" value="FGGY_C"/>
    <property type="match status" value="1"/>
</dbReference>
<evidence type="ECO:0000256" key="1">
    <source>
        <dbReference type="ARBA" id="ARBA00009156"/>
    </source>
</evidence>